<dbReference type="GO" id="GO:0003677">
    <property type="term" value="F:DNA binding"/>
    <property type="evidence" value="ECO:0007669"/>
    <property type="project" value="UniProtKB-KW"/>
</dbReference>
<accession>A0ABR8E1Q3</accession>
<dbReference type="InterPro" id="IPR020816">
    <property type="entry name" value="Histone-like_DNA-bd_CS"/>
</dbReference>
<evidence type="ECO:0000313" key="2">
    <source>
        <dbReference type="EMBL" id="MBD2534523.1"/>
    </source>
</evidence>
<keyword evidence="3" id="KW-1185">Reference proteome</keyword>
<dbReference type="PROSITE" id="PS00045">
    <property type="entry name" value="HISTONE_LIKE"/>
    <property type="match status" value="1"/>
</dbReference>
<dbReference type="Pfam" id="PF00216">
    <property type="entry name" value="Bac_DNA_binding"/>
    <property type="match status" value="1"/>
</dbReference>
<dbReference type="RefSeq" id="WP_190945102.1">
    <property type="nucleotide sequence ID" value="NZ_JACJSI010000170.1"/>
</dbReference>
<protein>
    <submittedName>
        <fullName evidence="2">HU family DNA-binding protein</fullName>
    </submittedName>
</protein>
<reference evidence="2 3" key="1">
    <citation type="journal article" date="2020" name="ISME J.">
        <title>Comparative genomics reveals insights into cyanobacterial evolution and habitat adaptation.</title>
        <authorList>
            <person name="Chen M.Y."/>
            <person name="Teng W.K."/>
            <person name="Zhao L."/>
            <person name="Hu C.X."/>
            <person name="Zhou Y.K."/>
            <person name="Han B.P."/>
            <person name="Song L.R."/>
            <person name="Shu W.S."/>
        </authorList>
    </citation>
    <scope>NUCLEOTIDE SEQUENCE [LARGE SCALE GENOMIC DNA]</scope>
    <source>
        <strain evidence="2 3">FACHB-838</strain>
    </source>
</reference>
<organism evidence="2 3">
    <name type="scientific">Nostoc flagelliforme FACHB-838</name>
    <dbReference type="NCBI Taxonomy" id="2692904"/>
    <lineage>
        <taxon>Bacteria</taxon>
        <taxon>Bacillati</taxon>
        <taxon>Cyanobacteriota</taxon>
        <taxon>Cyanophyceae</taxon>
        <taxon>Nostocales</taxon>
        <taxon>Nostocaceae</taxon>
        <taxon>Nostoc</taxon>
    </lineage>
</organism>
<dbReference type="InterPro" id="IPR010992">
    <property type="entry name" value="IHF-like_DNA-bd_dom_sf"/>
</dbReference>
<name>A0ABR8E1Q3_9NOSO</name>
<dbReference type="InterPro" id="IPR000119">
    <property type="entry name" value="Hist_DNA-bd"/>
</dbReference>
<keyword evidence="1 2" id="KW-0238">DNA-binding</keyword>
<dbReference type="EMBL" id="JACJSI010000170">
    <property type="protein sequence ID" value="MBD2534523.1"/>
    <property type="molecule type" value="Genomic_DNA"/>
</dbReference>
<evidence type="ECO:0000313" key="3">
    <source>
        <dbReference type="Proteomes" id="UP000623440"/>
    </source>
</evidence>
<sequence length="73" mass="8209">MCLVAVASSIIIFCSISAINYPHERLPKGSDGKVNFLFKIRLQGIGFGSFERRDRSSREGRNPKTKIHITVMI</sequence>
<comment type="caution">
    <text evidence="2">The sequence shown here is derived from an EMBL/GenBank/DDBJ whole genome shotgun (WGS) entry which is preliminary data.</text>
</comment>
<proteinExistence type="predicted"/>
<dbReference type="Gene3D" id="4.10.520.10">
    <property type="entry name" value="IHF-like DNA-binding proteins"/>
    <property type="match status" value="1"/>
</dbReference>
<evidence type="ECO:0000256" key="1">
    <source>
        <dbReference type="ARBA" id="ARBA00023125"/>
    </source>
</evidence>
<dbReference type="PRINTS" id="PR01727">
    <property type="entry name" value="DNABINDINGHU"/>
</dbReference>
<gene>
    <name evidence="2" type="ORF">H6G97_35590</name>
</gene>
<dbReference type="SUPFAM" id="SSF47729">
    <property type="entry name" value="IHF-like DNA-binding proteins"/>
    <property type="match status" value="1"/>
</dbReference>
<dbReference type="Proteomes" id="UP000623440">
    <property type="component" value="Unassembled WGS sequence"/>
</dbReference>